<dbReference type="AlphaFoldDB" id="A0A645CY41"/>
<organism evidence="1">
    <name type="scientific">bioreactor metagenome</name>
    <dbReference type="NCBI Taxonomy" id="1076179"/>
    <lineage>
        <taxon>unclassified sequences</taxon>
        <taxon>metagenomes</taxon>
        <taxon>ecological metagenomes</taxon>
    </lineage>
</organism>
<sequence>MGNAGDLFVQISTVCRRQHYTLALDGMGLHRGQQNIVELHLPFREGRVKKISGNAQAGAGFN</sequence>
<proteinExistence type="predicted"/>
<comment type="caution">
    <text evidence="1">The sequence shown here is derived from an EMBL/GenBank/DDBJ whole genome shotgun (WGS) entry which is preliminary data.</text>
</comment>
<evidence type="ECO:0000313" key="1">
    <source>
        <dbReference type="EMBL" id="MPM81874.1"/>
    </source>
</evidence>
<reference evidence="1" key="1">
    <citation type="submission" date="2019-08" db="EMBL/GenBank/DDBJ databases">
        <authorList>
            <person name="Kucharzyk K."/>
            <person name="Murdoch R.W."/>
            <person name="Higgins S."/>
            <person name="Loffler F."/>
        </authorList>
    </citation>
    <scope>NUCLEOTIDE SEQUENCE</scope>
</reference>
<accession>A0A645CY41</accession>
<dbReference type="EMBL" id="VSSQ01031102">
    <property type="protein sequence ID" value="MPM81874.1"/>
    <property type="molecule type" value="Genomic_DNA"/>
</dbReference>
<gene>
    <name evidence="1" type="ORF">SDC9_128931</name>
</gene>
<protein>
    <submittedName>
        <fullName evidence="1">Uncharacterized protein</fullName>
    </submittedName>
</protein>
<name>A0A645CY41_9ZZZZ</name>